<dbReference type="AlphaFoldDB" id="A0AAD9VE28"/>
<dbReference type="InterPro" id="IPR036397">
    <property type="entry name" value="RNaseH_sf"/>
</dbReference>
<evidence type="ECO:0000313" key="1">
    <source>
        <dbReference type="EMBL" id="KAK2571158.1"/>
    </source>
</evidence>
<gene>
    <name evidence="1" type="ORF">P5673_003720</name>
</gene>
<dbReference type="Proteomes" id="UP001249851">
    <property type="component" value="Unassembled WGS sequence"/>
</dbReference>
<name>A0AAD9VE28_ACRCE</name>
<dbReference type="Gene3D" id="3.30.420.10">
    <property type="entry name" value="Ribonuclease H-like superfamily/Ribonuclease H"/>
    <property type="match status" value="1"/>
</dbReference>
<dbReference type="GO" id="GO:0003676">
    <property type="term" value="F:nucleic acid binding"/>
    <property type="evidence" value="ECO:0007669"/>
    <property type="project" value="InterPro"/>
</dbReference>
<evidence type="ECO:0000313" key="2">
    <source>
        <dbReference type="Proteomes" id="UP001249851"/>
    </source>
</evidence>
<dbReference type="EMBL" id="JARQWQ010000006">
    <property type="protein sequence ID" value="KAK2571158.1"/>
    <property type="molecule type" value="Genomic_DNA"/>
</dbReference>
<sequence>MPGWDIPRIQSVLSNEFSCTFKWEWNVPRARLQNRVVESIIKSVRQALDATSKNQSFTEEQWRTYLAEVAYLVNSRPLYPSSDGIWESPPVTPNDLLIGHHFPTPAPEQEERVNPLHLMRSIEKRVQELWKCWIKYFVPNLFPRNKWNTLRE</sequence>
<organism evidence="1 2">
    <name type="scientific">Acropora cervicornis</name>
    <name type="common">Staghorn coral</name>
    <dbReference type="NCBI Taxonomy" id="6130"/>
    <lineage>
        <taxon>Eukaryota</taxon>
        <taxon>Metazoa</taxon>
        <taxon>Cnidaria</taxon>
        <taxon>Anthozoa</taxon>
        <taxon>Hexacorallia</taxon>
        <taxon>Scleractinia</taxon>
        <taxon>Astrocoeniina</taxon>
        <taxon>Acroporidae</taxon>
        <taxon>Acropora</taxon>
    </lineage>
</organism>
<comment type="caution">
    <text evidence="1">The sequence shown here is derived from an EMBL/GenBank/DDBJ whole genome shotgun (WGS) entry which is preliminary data.</text>
</comment>
<reference evidence="1" key="1">
    <citation type="journal article" date="2023" name="G3 (Bethesda)">
        <title>Whole genome assembly and annotation of the endangered Caribbean coral Acropora cervicornis.</title>
        <authorList>
            <person name="Selwyn J.D."/>
            <person name="Vollmer S.V."/>
        </authorList>
    </citation>
    <scope>NUCLEOTIDE SEQUENCE</scope>
    <source>
        <strain evidence="1">K2</strain>
    </source>
</reference>
<dbReference type="PANTHER" id="PTHR47331">
    <property type="entry name" value="PHD-TYPE DOMAIN-CONTAINING PROTEIN"/>
    <property type="match status" value="1"/>
</dbReference>
<proteinExistence type="predicted"/>
<protein>
    <recommendedName>
        <fullName evidence="3">Integrase catalytic domain-containing protein</fullName>
    </recommendedName>
</protein>
<reference evidence="1" key="2">
    <citation type="journal article" date="2023" name="Science">
        <title>Genomic signatures of disease resistance in endangered staghorn corals.</title>
        <authorList>
            <person name="Vollmer S.V."/>
            <person name="Selwyn J.D."/>
            <person name="Despard B.A."/>
            <person name="Roesel C.L."/>
        </authorList>
    </citation>
    <scope>NUCLEOTIDE SEQUENCE</scope>
    <source>
        <strain evidence="1">K2</strain>
    </source>
</reference>
<keyword evidence="2" id="KW-1185">Reference proteome</keyword>
<accession>A0AAD9VE28</accession>
<evidence type="ECO:0008006" key="3">
    <source>
        <dbReference type="Google" id="ProtNLM"/>
    </source>
</evidence>